<accession>A0A382IDC3</accession>
<reference evidence="1" key="1">
    <citation type="submission" date="2018-05" db="EMBL/GenBank/DDBJ databases">
        <authorList>
            <person name="Lanie J.A."/>
            <person name="Ng W.-L."/>
            <person name="Kazmierczak K.M."/>
            <person name="Andrzejewski T.M."/>
            <person name="Davidsen T.M."/>
            <person name="Wayne K.J."/>
            <person name="Tettelin H."/>
            <person name="Glass J.I."/>
            <person name="Rusch D."/>
            <person name="Podicherti R."/>
            <person name="Tsui H.-C.T."/>
            <person name="Winkler M.E."/>
        </authorList>
    </citation>
    <scope>NUCLEOTIDE SEQUENCE</scope>
</reference>
<protein>
    <submittedName>
        <fullName evidence="1">Uncharacterized protein</fullName>
    </submittedName>
</protein>
<dbReference type="AlphaFoldDB" id="A0A382IDC3"/>
<organism evidence="1">
    <name type="scientific">marine metagenome</name>
    <dbReference type="NCBI Taxonomy" id="408172"/>
    <lineage>
        <taxon>unclassified sequences</taxon>
        <taxon>metagenomes</taxon>
        <taxon>ecological metagenomes</taxon>
    </lineage>
</organism>
<gene>
    <name evidence="1" type="ORF">METZ01_LOCUS250558</name>
</gene>
<dbReference type="EMBL" id="UINC01066714">
    <property type="protein sequence ID" value="SVB97704.1"/>
    <property type="molecule type" value="Genomic_DNA"/>
</dbReference>
<sequence>MKKSILIRGIVVFLLTMTANAEKFTKVVSLKTGNRLAVLEFEGQGISPPLTAYLTEEFRTTIRELKIFEVQHFNSTDKINIFGPKPNDYWDCWSERCAIELG</sequence>
<evidence type="ECO:0000313" key="1">
    <source>
        <dbReference type="EMBL" id="SVB97704.1"/>
    </source>
</evidence>
<name>A0A382IDC3_9ZZZZ</name>
<proteinExistence type="predicted"/>
<feature type="non-terminal residue" evidence="1">
    <location>
        <position position="102"/>
    </location>
</feature>